<evidence type="ECO:0000256" key="3">
    <source>
        <dbReference type="ARBA" id="ARBA00022795"/>
    </source>
</evidence>
<feature type="region of interest" description="Disordered" evidence="6">
    <location>
        <begin position="1"/>
        <end position="20"/>
    </location>
</feature>
<feature type="compositionally biased region" description="Polar residues" evidence="6">
    <location>
        <begin position="1"/>
        <end position="12"/>
    </location>
</feature>
<comment type="function">
    <text evidence="4 5">Required for flagellar hook formation. May act as a scaffolding protein.</text>
</comment>
<protein>
    <recommendedName>
        <fullName evidence="2 5">Basal-body rod modification protein FlgD</fullName>
    </recommendedName>
</protein>
<dbReference type="Pfam" id="PF13860">
    <property type="entry name" value="FlgD_ig"/>
    <property type="match status" value="1"/>
</dbReference>
<keyword evidence="9" id="KW-0966">Cell projection</keyword>
<dbReference type="Pfam" id="PF03963">
    <property type="entry name" value="FlgD"/>
    <property type="match status" value="1"/>
</dbReference>
<dbReference type="InterPro" id="IPR005648">
    <property type="entry name" value="FlgD"/>
</dbReference>
<evidence type="ECO:0000256" key="1">
    <source>
        <dbReference type="ARBA" id="ARBA00010577"/>
    </source>
</evidence>
<dbReference type="Gene3D" id="2.60.40.4070">
    <property type="match status" value="1"/>
</dbReference>
<evidence type="ECO:0000259" key="8">
    <source>
        <dbReference type="Pfam" id="PF13861"/>
    </source>
</evidence>
<feature type="domain" description="FlgD/Vpr Ig-like" evidence="7">
    <location>
        <begin position="107"/>
        <end position="175"/>
    </location>
</feature>
<dbReference type="InterPro" id="IPR025965">
    <property type="entry name" value="FlgD/Vpr_Ig-like"/>
</dbReference>
<reference evidence="10" key="1">
    <citation type="journal article" date="2019" name="Int. J. Syst. Evol. Microbiol.">
        <title>The Global Catalogue of Microorganisms (GCM) 10K type strain sequencing project: providing services to taxonomists for standard genome sequencing and annotation.</title>
        <authorList>
            <consortium name="The Broad Institute Genomics Platform"/>
            <consortium name="The Broad Institute Genome Sequencing Center for Infectious Disease"/>
            <person name="Wu L."/>
            <person name="Ma J."/>
        </authorList>
    </citation>
    <scope>NUCLEOTIDE SEQUENCE [LARGE SCALE GENOMIC DNA]</scope>
    <source>
        <strain evidence="10">CGMCC 1.16444</strain>
    </source>
</reference>
<dbReference type="InterPro" id="IPR025963">
    <property type="entry name" value="FLgD_Tudor"/>
</dbReference>
<dbReference type="Proteomes" id="UP001595796">
    <property type="component" value="Unassembled WGS sequence"/>
</dbReference>
<organism evidence="9 10">
    <name type="scientific">Flaviflagellibacter deserti</name>
    <dbReference type="NCBI Taxonomy" id="2267266"/>
    <lineage>
        <taxon>Bacteria</taxon>
        <taxon>Pseudomonadati</taxon>
        <taxon>Pseudomonadota</taxon>
        <taxon>Alphaproteobacteria</taxon>
        <taxon>Hyphomicrobiales</taxon>
        <taxon>Flaviflagellibacter</taxon>
    </lineage>
</organism>
<dbReference type="Gene3D" id="2.30.30.910">
    <property type="match status" value="1"/>
</dbReference>
<keyword evidence="9" id="KW-0282">Flagellum</keyword>
<evidence type="ECO:0000256" key="6">
    <source>
        <dbReference type="SAM" id="MobiDB-lite"/>
    </source>
</evidence>
<feature type="domain" description="FlgD Tudor-like" evidence="8">
    <location>
        <begin position="88"/>
        <end position="216"/>
    </location>
</feature>
<comment type="similarity">
    <text evidence="1 5">Belongs to the FlgD family.</text>
</comment>
<dbReference type="Pfam" id="PF13861">
    <property type="entry name" value="FLgD_tudor"/>
    <property type="match status" value="1"/>
</dbReference>
<evidence type="ECO:0000313" key="9">
    <source>
        <dbReference type="EMBL" id="MFC5066521.1"/>
    </source>
</evidence>
<comment type="caution">
    <text evidence="9">The sequence shown here is derived from an EMBL/GenBank/DDBJ whole genome shotgun (WGS) entry which is preliminary data.</text>
</comment>
<evidence type="ECO:0000256" key="2">
    <source>
        <dbReference type="ARBA" id="ARBA00016013"/>
    </source>
</evidence>
<accession>A0ABV9Z0X8</accession>
<sequence length="243" mass="25521">MAVSSVGSYSLTGNSAASGSSGARIADNFNQFLQLLTTQLQNQNPLDPLDTNQFTQQLVQFAGVEQQIQTNDTLTALLATSDATRLSSAVSFIGKQVVAEGRTTLLDESNATWLINSESAAPTSKVIIKNADGEQVYSQNVSLAKGDQMFTWNGMTTDNLPAPNGFYTITVVAQDAAGKAVTTSTDIQGPVTGVELEDGQPVLNVGNIRIKLSDVKNIVNGSTTPPTEDDGDTGDDTDTTPDA</sequence>
<name>A0ABV9Z0X8_9HYPH</name>
<keyword evidence="9" id="KW-0969">Cilium</keyword>
<evidence type="ECO:0000256" key="4">
    <source>
        <dbReference type="ARBA" id="ARBA00024746"/>
    </source>
</evidence>
<evidence type="ECO:0000256" key="5">
    <source>
        <dbReference type="RuleBase" id="RU362076"/>
    </source>
</evidence>
<gene>
    <name evidence="9" type="ORF">ACFPFW_00655</name>
</gene>
<dbReference type="RefSeq" id="WP_114955307.1">
    <property type="nucleotide sequence ID" value="NZ_JBHSJF010000001.1"/>
</dbReference>
<proteinExistence type="inferred from homology"/>
<dbReference type="EMBL" id="JBHSJF010000001">
    <property type="protein sequence ID" value="MFC5066521.1"/>
    <property type="molecule type" value="Genomic_DNA"/>
</dbReference>
<keyword evidence="10" id="KW-1185">Reference proteome</keyword>
<feature type="compositionally biased region" description="Acidic residues" evidence="6">
    <location>
        <begin position="227"/>
        <end position="243"/>
    </location>
</feature>
<feature type="region of interest" description="Disordered" evidence="6">
    <location>
        <begin position="218"/>
        <end position="243"/>
    </location>
</feature>
<evidence type="ECO:0000259" key="7">
    <source>
        <dbReference type="Pfam" id="PF13860"/>
    </source>
</evidence>
<keyword evidence="3 5" id="KW-1005">Bacterial flagellum biogenesis</keyword>
<evidence type="ECO:0000313" key="10">
    <source>
        <dbReference type="Proteomes" id="UP001595796"/>
    </source>
</evidence>